<dbReference type="AlphaFoldDB" id="A0A3P7M3T4"/>
<feature type="region of interest" description="Disordered" evidence="1">
    <location>
        <begin position="113"/>
        <end position="162"/>
    </location>
</feature>
<dbReference type="OrthoDB" id="5822128at2759"/>
<feature type="compositionally biased region" description="Basic and acidic residues" evidence="1">
    <location>
        <begin position="146"/>
        <end position="156"/>
    </location>
</feature>
<gene>
    <name evidence="2" type="ORF">GPUH_LOCUS12477</name>
</gene>
<organism evidence="2 3">
    <name type="scientific">Gongylonema pulchrum</name>
    <dbReference type="NCBI Taxonomy" id="637853"/>
    <lineage>
        <taxon>Eukaryota</taxon>
        <taxon>Metazoa</taxon>
        <taxon>Ecdysozoa</taxon>
        <taxon>Nematoda</taxon>
        <taxon>Chromadorea</taxon>
        <taxon>Rhabditida</taxon>
        <taxon>Spirurina</taxon>
        <taxon>Spiruromorpha</taxon>
        <taxon>Spiruroidea</taxon>
        <taxon>Gongylonematidae</taxon>
        <taxon>Gongylonema</taxon>
    </lineage>
</organism>
<proteinExistence type="predicted"/>
<feature type="region of interest" description="Disordered" evidence="1">
    <location>
        <begin position="352"/>
        <end position="394"/>
    </location>
</feature>
<protein>
    <submittedName>
        <fullName evidence="2">Uncharacterized protein</fullName>
    </submittedName>
</protein>
<feature type="compositionally biased region" description="Polar residues" evidence="1">
    <location>
        <begin position="356"/>
        <end position="386"/>
    </location>
</feature>
<feature type="region of interest" description="Disordered" evidence="1">
    <location>
        <begin position="479"/>
        <end position="505"/>
    </location>
</feature>
<feature type="region of interest" description="Disordered" evidence="1">
    <location>
        <begin position="88"/>
        <end position="107"/>
    </location>
</feature>
<name>A0A3P7M3T4_9BILA</name>
<feature type="compositionally biased region" description="Polar residues" evidence="1">
    <location>
        <begin position="496"/>
        <end position="505"/>
    </location>
</feature>
<keyword evidence="3" id="KW-1185">Reference proteome</keyword>
<feature type="region of interest" description="Disordered" evidence="1">
    <location>
        <begin position="200"/>
        <end position="309"/>
    </location>
</feature>
<dbReference type="EMBL" id="UYRT01079342">
    <property type="protein sequence ID" value="VDN20520.1"/>
    <property type="molecule type" value="Genomic_DNA"/>
</dbReference>
<evidence type="ECO:0000313" key="3">
    <source>
        <dbReference type="Proteomes" id="UP000271098"/>
    </source>
</evidence>
<dbReference type="Proteomes" id="UP000271098">
    <property type="component" value="Unassembled WGS sequence"/>
</dbReference>
<reference evidence="2 3" key="1">
    <citation type="submission" date="2018-11" db="EMBL/GenBank/DDBJ databases">
        <authorList>
            <consortium name="Pathogen Informatics"/>
        </authorList>
    </citation>
    <scope>NUCLEOTIDE SEQUENCE [LARGE SCALE GENOMIC DNA]</scope>
</reference>
<accession>A0A3P7M3T4</accession>
<evidence type="ECO:0000313" key="2">
    <source>
        <dbReference type="EMBL" id="VDN20520.1"/>
    </source>
</evidence>
<feature type="compositionally biased region" description="Basic and acidic residues" evidence="1">
    <location>
        <begin position="223"/>
        <end position="239"/>
    </location>
</feature>
<feature type="compositionally biased region" description="Low complexity" evidence="1">
    <location>
        <begin position="91"/>
        <end position="107"/>
    </location>
</feature>
<feature type="compositionally biased region" description="Polar residues" evidence="1">
    <location>
        <begin position="287"/>
        <end position="297"/>
    </location>
</feature>
<evidence type="ECO:0000256" key="1">
    <source>
        <dbReference type="SAM" id="MobiDB-lite"/>
    </source>
</evidence>
<sequence length="632" mass="70538">MCCYDEAANRRAPNSMGLGILIYPPQPTSMESNHLIIENGCNGGDVSGDHHHHLEASLGPSTRINKGLPSELKEVFLARHPDLRLKLHGATTPDDVPTDPFVTPPSVHAISSIKIRSAPLSASEDDRNGSDSSACPHDPEPSAEFPDTKDIADDGPNKQLSLGALNGECTQEQLNGGDASSINGVPEETTPEKAFETLESVAPPVRVPVPDQEDGGVAAPQRDVSEQEKQIHKQRENHQRALAASMSPNNYGPAASQLPSLARVQKQQLKRKSPMPFEARDLRTPSERSSSTVSNEDLQQKKPKLQENSTLVTNNKLSRCTEAAAVPGDDQLRIPNEKTLNRALDLFRKPAPVIATPTQDPGIGTSSKQNTKQRTQPKKSATQKTLPDNKEGMSRKVLQEKIGRLRDNSGLALSVPHLERAHLNQLANLLQSFRDRIPINELLPKRIVDHVFEGKAPGKKDEAITRKITKRTEDRLKKYVVDPDATDSSSDEDEQMPSTSSAASSAQNFRNSPAYFYYRERVRLGCLDAKALCMEEDCLERRNVVYRRVWLETLRKQKNLVFLDNKNPRLMNGEFCTRCLPFDGSRRRVLKRRNSPAYFYYRERVRLGCLDAKALCMEEDCLERRNVVYRRV</sequence>